<dbReference type="OrthoDB" id="1821569at2"/>
<evidence type="ECO:0008006" key="5">
    <source>
        <dbReference type="Google" id="ProtNLM"/>
    </source>
</evidence>
<feature type="compositionally biased region" description="Low complexity" evidence="1">
    <location>
        <begin position="242"/>
        <end position="272"/>
    </location>
</feature>
<keyword evidence="2" id="KW-0732">Signal</keyword>
<evidence type="ECO:0000256" key="2">
    <source>
        <dbReference type="SAM" id="SignalP"/>
    </source>
</evidence>
<feature type="signal peptide" evidence="2">
    <location>
        <begin position="1"/>
        <end position="25"/>
    </location>
</feature>
<protein>
    <recommendedName>
        <fullName evidence="5">LPXTG-motif cell wall anchor domain-containing protein</fullName>
    </recommendedName>
</protein>
<sequence length="296" mass="30982">MKVKRIFAGLSATVIAATLAMTASATKLTDKVYPSESDADINDAYYGLGAMGFFMNNDGKWAWNQSDWFGIDEEGKISVEYKISPILTDKVEMGEKGTLGEMGVMVCNVDKALGKAGLDETSYPIEVAVTEAKFVAEDGTETVFNDMLNITEMQRDAEGDIRFHIRPVDKVDEETGEVLLSATPEAAGWDQEGAFKGGTLYVTLDFGAPNAGGSTESKAESKAESKTESAADSKTDSKADSKSTTTNNNGTGTTSTSSAASDATDNTNSNTGAATGAVLGLMAVAAAGAIVAKKKH</sequence>
<feature type="chain" id="PRO_5010364437" description="LPXTG-motif cell wall anchor domain-containing protein" evidence="2">
    <location>
        <begin position="26"/>
        <end position="296"/>
    </location>
</feature>
<organism evidence="3 4">
    <name type="scientific">Ruminococcus albus</name>
    <dbReference type="NCBI Taxonomy" id="1264"/>
    <lineage>
        <taxon>Bacteria</taxon>
        <taxon>Bacillati</taxon>
        <taxon>Bacillota</taxon>
        <taxon>Clostridia</taxon>
        <taxon>Eubacteriales</taxon>
        <taxon>Oscillospiraceae</taxon>
        <taxon>Ruminococcus</taxon>
    </lineage>
</organism>
<evidence type="ECO:0000256" key="1">
    <source>
        <dbReference type="SAM" id="MobiDB-lite"/>
    </source>
</evidence>
<reference evidence="3 4" key="1">
    <citation type="submission" date="2016-10" db="EMBL/GenBank/DDBJ databases">
        <authorList>
            <person name="de Groot N.N."/>
        </authorList>
    </citation>
    <scope>NUCLEOTIDE SEQUENCE [LARGE SCALE GENOMIC DNA]</scope>
    <source>
        <strain evidence="3 4">AR67</strain>
    </source>
</reference>
<name>A0A1I1CVU0_RUMAL</name>
<feature type="region of interest" description="Disordered" evidence="1">
    <location>
        <begin position="209"/>
        <end position="272"/>
    </location>
</feature>
<dbReference type="EMBL" id="FOKQ01000001">
    <property type="protein sequence ID" value="SFB66839.1"/>
    <property type="molecule type" value="Genomic_DNA"/>
</dbReference>
<dbReference type="NCBIfam" id="NF033846">
    <property type="entry name" value="Rumino_NPXTG"/>
    <property type="match status" value="1"/>
</dbReference>
<proteinExistence type="predicted"/>
<evidence type="ECO:0000313" key="3">
    <source>
        <dbReference type="EMBL" id="SFB66839.1"/>
    </source>
</evidence>
<accession>A0A1I1CVU0</accession>
<evidence type="ECO:0000313" key="4">
    <source>
        <dbReference type="Proteomes" id="UP000182192"/>
    </source>
</evidence>
<dbReference type="RefSeq" id="WP_074959560.1">
    <property type="nucleotide sequence ID" value="NZ_FOKQ01000001.1"/>
</dbReference>
<feature type="compositionally biased region" description="Basic and acidic residues" evidence="1">
    <location>
        <begin position="217"/>
        <end position="241"/>
    </location>
</feature>
<dbReference type="AlphaFoldDB" id="A0A1I1CVU0"/>
<dbReference type="Proteomes" id="UP000182192">
    <property type="component" value="Unassembled WGS sequence"/>
</dbReference>
<gene>
    <name evidence="3" type="ORF">SAMN02910406_00129</name>
</gene>